<organism evidence="2 3">
    <name type="scientific">Microthyrium microscopicum</name>
    <dbReference type="NCBI Taxonomy" id="703497"/>
    <lineage>
        <taxon>Eukaryota</taxon>
        <taxon>Fungi</taxon>
        <taxon>Dikarya</taxon>
        <taxon>Ascomycota</taxon>
        <taxon>Pezizomycotina</taxon>
        <taxon>Dothideomycetes</taxon>
        <taxon>Dothideomycetes incertae sedis</taxon>
        <taxon>Microthyriales</taxon>
        <taxon>Microthyriaceae</taxon>
        <taxon>Microthyrium</taxon>
    </lineage>
</organism>
<feature type="compositionally biased region" description="Low complexity" evidence="1">
    <location>
        <begin position="350"/>
        <end position="372"/>
    </location>
</feature>
<keyword evidence="3" id="KW-1185">Reference proteome</keyword>
<name>A0A6A6U2U4_9PEZI</name>
<evidence type="ECO:0000256" key="1">
    <source>
        <dbReference type="SAM" id="MobiDB-lite"/>
    </source>
</evidence>
<feature type="region of interest" description="Disordered" evidence="1">
    <location>
        <begin position="263"/>
        <end position="283"/>
    </location>
</feature>
<dbReference type="Proteomes" id="UP000799302">
    <property type="component" value="Unassembled WGS sequence"/>
</dbReference>
<gene>
    <name evidence="2" type="ORF">BT63DRAFT_416639</name>
</gene>
<feature type="region of interest" description="Disordered" evidence="1">
    <location>
        <begin position="666"/>
        <end position="692"/>
    </location>
</feature>
<proteinExistence type="predicted"/>
<feature type="region of interest" description="Disordered" evidence="1">
    <location>
        <begin position="300"/>
        <end position="394"/>
    </location>
</feature>
<evidence type="ECO:0000313" key="2">
    <source>
        <dbReference type="EMBL" id="KAF2666240.1"/>
    </source>
</evidence>
<sequence>MLQPRIFPTLSGMLTPPRSPIVTTMNSPPSIGDVLNLSQCAWRTGRAFNSGSRSGQANLPTTFLEIEEELNRLAKALKRFAEFLVHENIESLISGADPAAQDGLGVILTSCKRTLEDLSTLVDTHQATRRNTVTGGYTIERIWNPAFLANHHALVWTVNGGSIYDLYEMLRMHSVTITMLRVVLESHSTTGVEMGIIPIAEKINELYLDMPQDDLSSALAEIRGLAHASGGDIPSPASTVPPTPTMGGFDLRRVSTLLITPAMSPDIKPSESESGSNVTTPVPLTPLRVSSGFFSVPPSGDLPYHPARKSTTSLPTPSAPVSPRSELPSLSLIPTVPLTPGSLDSQPQGLQASASASDVSALSQSISSSGRSSLHRHSHSADSLHLPPPVWDDETKSMHKTERLSLLPQLSEEPLKLGRSASTISQQQEFERTLFRNAAILCDVRGTLVEYTVPAAADQPFEVDLEKAMADCRVCLVRHKRTTRDGRINYSTSIWSFSDDRSVRLEQKLDEREEIIPYTSYFQPEKASITIPTKLIYHGNSRTTPPTKIAQTTWLNYYFADEAGCREFQNQIFGRALIASYKVEKILRVHEGLAGIVASQEQMCGMENLRVWDEDETGGIMALIHFSALFRTGYMKVYLNNAKYPIMLKDEGGRVLRIKGLRVPVDGGHGHHHHHHHGHFHAHKKEREPGSKKSVNAKVEFLHEADKLEFMALVREAQKGMVDIDDE</sequence>
<dbReference type="EMBL" id="MU004239">
    <property type="protein sequence ID" value="KAF2666240.1"/>
    <property type="molecule type" value="Genomic_DNA"/>
</dbReference>
<feature type="compositionally biased region" description="Polar residues" evidence="1">
    <location>
        <begin position="272"/>
        <end position="282"/>
    </location>
</feature>
<protein>
    <submittedName>
        <fullName evidence="2">Uncharacterized protein</fullName>
    </submittedName>
</protein>
<accession>A0A6A6U2U4</accession>
<dbReference type="AlphaFoldDB" id="A0A6A6U2U4"/>
<feature type="compositionally biased region" description="Basic residues" evidence="1">
    <location>
        <begin position="670"/>
        <end position="684"/>
    </location>
</feature>
<reference evidence="2" key="1">
    <citation type="journal article" date="2020" name="Stud. Mycol.">
        <title>101 Dothideomycetes genomes: a test case for predicting lifestyles and emergence of pathogens.</title>
        <authorList>
            <person name="Haridas S."/>
            <person name="Albert R."/>
            <person name="Binder M."/>
            <person name="Bloem J."/>
            <person name="Labutti K."/>
            <person name="Salamov A."/>
            <person name="Andreopoulos B."/>
            <person name="Baker S."/>
            <person name="Barry K."/>
            <person name="Bills G."/>
            <person name="Bluhm B."/>
            <person name="Cannon C."/>
            <person name="Castanera R."/>
            <person name="Culley D."/>
            <person name="Daum C."/>
            <person name="Ezra D."/>
            <person name="Gonzalez J."/>
            <person name="Henrissat B."/>
            <person name="Kuo A."/>
            <person name="Liang C."/>
            <person name="Lipzen A."/>
            <person name="Lutzoni F."/>
            <person name="Magnuson J."/>
            <person name="Mondo S."/>
            <person name="Nolan M."/>
            <person name="Ohm R."/>
            <person name="Pangilinan J."/>
            <person name="Park H.-J."/>
            <person name="Ramirez L."/>
            <person name="Alfaro M."/>
            <person name="Sun H."/>
            <person name="Tritt A."/>
            <person name="Yoshinaga Y."/>
            <person name="Zwiers L.-H."/>
            <person name="Turgeon B."/>
            <person name="Goodwin S."/>
            <person name="Spatafora J."/>
            <person name="Crous P."/>
            <person name="Grigoriev I."/>
        </authorList>
    </citation>
    <scope>NUCLEOTIDE SEQUENCE</scope>
    <source>
        <strain evidence="2">CBS 115976</strain>
    </source>
</reference>
<evidence type="ECO:0000313" key="3">
    <source>
        <dbReference type="Proteomes" id="UP000799302"/>
    </source>
</evidence>
<dbReference type="OrthoDB" id="5404564at2759"/>